<organism evidence="4 5">
    <name type="scientific">Rhodococcus gannanensis</name>
    <dbReference type="NCBI Taxonomy" id="1960308"/>
    <lineage>
        <taxon>Bacteria</taxon>
        <taxon>Bacillati</taxon>
        <taxon>Actinomycetota</taxon>
        <taxon>Actinomycetes</taxon>
        <taxon>Mycobacteriales</taxon>
        <taxon>Nocardiaceae</taxon>
        <taxon>Rhodococcus</taxon>
    </lineage>
</organism>
<dbReference type="Pfam" id="PF13561">
    <property type="entry name" value="adh_short_C2"/>
    <property type="match status" value="1"/>
</dbReference>
<reference evidence="5" key="1">
    <citation type="journal article" date="2019" name="Int. J. Syst. Evol. Microbiol.">
        <title>The Global Catalogue of Microorganisms (GCM) 10K type strain sequencing project: providing services to taxonomists for standard genome sequencing and annotation.</title>
        <authorList>
            <consortium name="The Broad Institute Genomics Platform"/>
            <consortium name="The Broad Institute Genome Sequencing Center for Infectious Disease"/>
            <person name="Wu L."/>
            <person name="Ma J."/>
        </authorList>
    </citation>
    <scope>NUCLEOTIDE SEQUENCE [LARGE SCALE GENOMIC DNA]</scope>
    <source>
        <strain evidence="5">DT72</strain>
    </source>
</reference>
<accession>A0ABW4P3P9</accession>
<dbReference type="CDD" id="cd05233">
    <property type="entry name" value="SDR_c"/>
    <property type="match status" value="1"/>
</dbReference>
<protein>
    <submittedName>
        <fullName evidence="4">Mycofactocin-coupled SDR family oxidoreductase</fullName>
    </submittedName>
</protein>
<evidence type="ECO:0000256" key="3">
    <source>
        <dbReference type="ARBA" id="ARBA00023027"/>
    </source>
</evidence>
<comment type="similarity">
    <text evidence="1">Belongs to the short-chain dehydrogenases/reductases (SDR) family.</text>
</comment>
<evidence type="ECO:0000256" key="2">
    <source>
        <dbReference type="ARBA" id="ARBA00023002"/>
    </source>
</evidence>
<dbReference type="PANTHER" id="PTHR43008">
    <property type="entry name" value="BENZIL REDUCTASE"/>
    <property type="match status" value="1"/>
</dbReference>
<comment type="caution">
    <text evidence="4">The sequence shown here is derived from an EMBL/GenBank/DDBJ whole genome shotgun (WGS) entry which is preliminary data.</text>
</comment>
<name>A0ABW4P3P9_9NOCA</name>
<keyword evidence="3" id="KW-0520">NAD</keyword>
<proteinExistence type="inferred from homology"/>
<dbReference type="InterPro" id="IPR036291">
    <property type="entry name" value="NAD(P)-bd_dom_sf"/>
</dbReference>
<dbReference type="NCBIfam" id="TIGR03971">
    <property type="entry name" value="SDR_subfam_1"/>
    <property type="match status" value="1"/>
</dbReference>
<dbReference type="PRINTS" id="PR00081">
    <property type="entry name" value="GDHRDH"/>
</dbReference>
<dbReference type="PANTHER" id="PTHR43008:SF4">
    <property type="entry name" value="CHAIN DEHYDROGENASE, PUTATIVE (AFU_ORTHOLOGUE AFUA_4G08710)-RELATED"/>
    <property type="match status" value="1"/>
</dbReference>
<dbReference type="NCBIfam" id="NF009467">
    <property type="entry name" value="PRK12826.1-3"/>
    <property type="match status" value="1"/>
</dbReference>
<dbReference type="SUPFAM" id="SSF51735">
    <property type="entry name" value="NAD(P)-binding Rossmann-fold domains"/>
    <property type="match status" value="1"/>
</dbReference>
<evidence type="ECO:0000313" key="4">
    <source>
        <dbReference type="EMBL" id="MFD1812594.1"/>
    </source>
</evidence>
<evidence type="ECO:0000256" key="1">
    <source>
        <dbReference type="ARBA" id="ARBA00006484"/>
    </source>
</evidence>
<dbReference type="InterPro" id="IPR023985">
    <property type="entry name" value="SDR_subfam_1"/>
</dbReference>
<keyword evidence="5" id="KW-1185">Reference proteome</keyword>
<sequence length="286" mass="30827">MGRVEGKVAFVTGAARGQGRSHAVRLAEEGADIIAVDLCRDIASNTYALARPEDLKETARLVESHGRRIVAVEADVREKPQLDDALAQGLEAFGRLDIVVANAGICPMLGDSEMQGWLDVIGVNLMGAQNAIHAAIPHLKAGASIIATGSAAAMMPNEQVENPGADPGGAGYTVAKILISQYMHELARVLAPRMIRANVIHPTNVDTAMLQSDAMYQIFRPDLEKPTLEDARDAFHTQQAMPIPWVDPVDISNAVVYLASDESRYVTGTQHRIDAGSYLKFHSFHV</sequence>
<evidence type="ECO:0000313" key="5">
    <source>
        <dbReference type="Proteomes" id="UP001597286"/>
    </source>
</evidence>
<keyword evidence="2" id="KW-0560">Oxidoreductase</keyword>
<dbReference type="Gene3D" id="3.40.50.720">
    <property type="entry name" value="NAD(P)-binding Rossmann-like Domain"/>
    <property type="match status" value="1"/>
</dbReference>
<dbReference type="Proteomes" id="UP001597286">
    <property type="component" value="Unassembled WGS sequence"/>
</dbReference>
<dbReference type="InterPro" id="IPR002347">
    <property type="entry name" value="SDR_fam"/>
</dbReference>
<gene>
    <name evidence="4" type="ORF">ACFSJG_10245</name>
</gene>
<dbReference type="EMBL" id="JBHUFB010000009">
    <property type="protein sequence ID" value="MFD1812594.1"/>
    <property type="molecule type" value="Genomic_DNA"/>
</dbReference>
<dbReference type="RefSeq" id="WP_378485093.1">
    <property type="nucleotide sequence ID" value="NZ_JBHUFB010000009.1"/>
</dbReference>